<protein>
    <submittedName>
        <fullName evidence="2">Uncharacterized protein</fullName>
    </submittedName>
</protein>
<dbReference type="EMBL" id="RIBZ01000066">
    <property type="protein sequence ID" value="RNG34670.1"/>
    <property type="molecule type" value="Genomic_DNA"/>
</dbReference>
<dbReference type="RefSeq" id="WP_123098754.1">
    <property type="nucleotide sequence ID" value="NZ_RIBZ01000066.1"/>
</dbReference>
<feature type="region of interest" description="Disordered" evidence="1">
    <location>
        <begin position="84"/>
        <end position="114"/>
    </location>
</feature>
<organism evidence="2 3">
    <name type="scientific">Streptomyces botrytidirepellens</name>
    <dbReference type="NCBI Taxonomy" id="2486417"/>
    <lineage>
        <taxon>Bacteria</taxon>
        <taxon>Bacillati</taxon>
        <taxon>Actinomycetota</taxon>
        <taxon>Actinomycetes</taxon>
        <taxon>Kitasatosporales</taxon>
        <taxon>Streptomycetaceae</taxon>
        <taxon>Streptomyces</taxon>
    </lineage>
</organism>
<comment type="caution">
    <text evidence="2">The sequence shown here is derived from an EMBL/GenBank/DDBJ whole genome shotgun (WGS) entry which is preliminary data.</text>
</comment>
<gene>
    <name evidence="2" type="ORF">EEJ42_04810</name>
</gene>
<sequence length="114" mass="12293">MGGNDPHIHVQSMVVHGDAATRNVLASTFGLAGDLPSLVATGCGLRVPYAMTSPRPDRVTCLACREHARREHLRFSEEVERLSRMAGSTISPAQGKLAADKHRDLAQRFSDAEG</sequence>
<evidence type="ECO:0000313" key="3">
    <source>
        <dbReference type="Proteomes" id="UP000275401"/>
    </source>
</evidence>
<dbReference type="Proteomes" id="UP000275401">
    <property type="component" value="Unassembled WGS sequence"/>
</dbReference>
<evidence type="ECO:0000313" key="2">
    <source>
        <dbReference type="EMBL" id="RNG34670.1"/>
    </source>
</evidence>
<name>A0A3M8X0B9_9ACTN</name>
<reference evidence="2 3" key="1">
    <citation type="submission" date="2018-11" db="EMBL/GenBank/DDBJ databases">
        <title>The Potential of Streptomyces as Biocontrol Agents against the Tomato grey mould, Botrytis cinerea (Gray mold) Frontiers in Microbiology.</title>
        <authorList>
            <person name="Li D."/>
        </authorList>
    </citation>
    <scope>NUCLEOTIDE SEQUENCE [LARGE SCALE GENOMIC DNA]</scope>
    <source>
        <strain evidence="2 3">NEAU-LD23</strain>
    </source>
</reference>
<proteinExistence type="predicted"/>
<evidence type="ECO:0000256" key="1">
    <source>
        <dbReference type="SAM" id="MobiDB-lite"/>
    </source>
</evidence>
<accession>A0A3M8X0B9</accession>
<keyword evidence="3" id="KW-1185">Reference proteome</keyword>
<dbReference type="AlphaFoldDB" id="A0A3M8X0B9"/>